<sequence>MAEATSSDFLTTKRYAVVTGGNKGIGFEVCKQLASKGVMVVVTARDEKRGLEAVEQLKQYCPSSDLLVFHQLDVTEPASIASIANFVRNQLGKLDILVNNAGILGAVADPDAFLRFVKLSGDDWPHGEHANWNEIIPARPVEMAEECLNTNYYGSKRMLEALAPLLQLSDSPRIVNVSSYLGKLENIPGEWIKRVLSDDENLTEEKLDELLNKLVKDLKQGSLEKEGWPTHLSAYILSKAAMNAYTKLQARKYPGFLVNCVGPGFVKTDINCNSGPMTAVEGAQSLVRLALLPRGGPSGLFFNLNQVSSF</sequence>
<keyword evidence="2" id="KW-1185">Reference proteome</keyword>
<comment type="caution">
    <text evidence="1">The sequence shown here is derived from an EMBL/GenBank/DDBJ whole genome shotgun (WGS) entry which is preliminary data.</text>
</comment>
<name>A0ACC1YUG2_MELAZ</name>
<proteinExistence type="predicted"/>
<organism evidence="1 2">
    <name type="scientific">Melia azedarach</name>
    <name type="common">Chinaberry tree</name>
    <dbReference type="NCBI Taxonomy" id="155640"/>
    <lineage>
        <taxon>Eukaryota</taxon>
        <taxon>Viridiplantae</taxon>
        <taxon>Streptophyta</taxon>
        <taxon>Embryophyta</taxon>
        <taxon>Tracheophyta</taxon>
        <taxon>Spermatophyta</taxon>
        <taxon>Magnoliopsida</taxon>
        <taxon>eudicotyledons</taxon>
        <taxon>Gunneridae</taxon>
        <taxon>Pentapetalae</taxon>
        <taxon>rosids</taxon>
        <taxon>malvids</taxon>
        <taxon>Sapindales</taxon>
        <taxon>Meliaceae</taxon>
        <taxon>Melia</taxon>
    </lineage>
</organism>
<dbReference type="EMBL" id="CM051394">
    <property type="protein sequence ID" value="KAJ4726984.1"/>
    <property type="molecule type" value="Genomic_DNA"/>
</dbReference>
<reference evidence="1 2" key="1">
    <citation type="journal article" date="2023" name="Science">
        <title>Complex scaffold remodeling in plant triterpene biosynthesis.</title>
        <authorList>
            <person name="De La Pena R."/>
            <person name="Hodgson H."/>
            <person name="Liu J.C."/>
            <person name="Stephenson M.J."/>
            <person name="Martin A.C."/>
            <person name="Owen C."/>
            <person name="Harkess A."/>
            <person name="Leebens-Mack J."/>
            <person name="Jimenez L.E."/>
            <person name="Osbourn A."/>
            <person name="Sattely E.S."/>
        </authorList>
    </citation>
    <scope>NUCLEOTIDE SEQUENCE [LARGE SCALE GENOMIC DNA]</scope>
    <source>
        <strain evidence="2">cv. JPN11</strain>
        <tissue evidence="1">Leaf</tissue>
    </source>
</reference>
<evidence type="ECO:0000313" key="2">
    <source>
        <dbReference type="Proteomes" id="UP001164539"/>
    </source>
</evidence>
<accession>A0ACC1YUG2</accession>
<gene>
    <name evidence="1" type="ORF">OWV82_000160</name>
</gene>
<dbReference type="Proteomes" id="UP001164539">
    <property type="component" value="Chromosome 1"/>
</dbReference>
<protein>
    <submittedName>
        <fullName evidence="1">(+)-neomenthol dehydrogenase</fullName>
    </submittedName>
</protein>
<evidence type="ECO:0000313" key="1">
    <source>
        <dbReference type="EMBL" id="KAJ4726984.1"/>
    </source>
</evidence>